<accession>A0A371IY85</accession>
<dbReference type="EMBL" id="NOJY02000074">
    <property type="protein sequence ID" value="RDY25426.1"/>
    <property type="molecule type" value="Genomic_DNA"/>
</dbReference>
<evidence type="ECO:0000313" key="3">
    <source>
        <dbReference type="Proteomes" id="UP000215694"/>
    </source>
</evidence>
<sequence>MSYSIVLYALIAMIMTVFLMSTNNTSDYDKDFGTRVTLPHVIGFRNSIKIIIPEAIIMIILWIMLFMISSITSLMFISGLLVFYYYGYVRWYKDYFKIEAVYPEMGKEWGPRPLLLIYGFHLVMSIEFLLMLLIK</sequence>
<gene>
    <name evidence="2" type="ORF">CHL78_018320</name>
</gene>
<feature type="transmembrane region" description="Helical" evidence="1">
    <location>
        <begin position="115"/>
        <end position="134"/>
    </location>
</feature>
<name>A0A371IY85_9FIRM</name>
<dbReference type="AlphaFoldDB" id="A0A371IY85"/>
<feature type="transmembrane region" description="Helical" evidence="1">
    <location>
        <begin position="55"/>
        <end position="86"/>
    </location>
</feature>
<keyword evidence="1" id="KW-0472">Membrane</keyword>
<keyword evidence="3" id="KW-1185">Reference proteome</keyword>
<evidence type="ECO:0000313" key="2">
    <source>
        <dbReference type="EMBL" id="RDY25426.1"/>
    </source>
</evidence>
<keyword evidence="1" id="KW-1133">Transmembrane helix</keyword>
<organism evidence="2 3">
    <name type="scientific">Romboutsia weinsteinii</name>
    <dbReference type="NCBI Taxonomy" id="2020949"/>
    <lineage>
        <taxon>Bacteria</taxon>
        <taxon>Bacillati</taxon>
        <taxon>Bacillota</taxon>
        <taxon>Clostridia</taxon>
        <taxon>Peptostreptococcales</taxon>
        <taxon>Peptostreptococcaceae</taxon>
        <taxon>Romboutsia</taxon>
    </lineage>
</organism>
<evidence type="ECO:0000256" key="1">
    <source>
        <dbReference type="SAM" id="Phobius"/>
    </source>
</evidence>
<comment type="caution">
    <text evidence="2">The sequence shown here is derived from an EMBL/GenBank/DDBJ whole genome shotgun (WGS) entry which is preliminary data.</text>
</comment>
<protein>
    <submittedName>
        <fullName evidence="2">Uncharacterized protein</fullName>
    </submittedName>
</protein>
<feature type="transmembrane region" description="Helical" evidence="1">
    <location>
        <begin position="6"/>
        <end position="22"/>
    </location>
</feature>
<reference evidence="2 3" key="1">
    <citation type="journal article" date="2017" name="Genome Announc.">
        <title>Draft Genome Sequence of Romboutsia weinsteinii sp. nov. Strain CCRI-19649(T) Isolated from Surface Water.</title>
        <authorList>
            <person name="Maheux A.F."/>
            <person name="Boudreau D.K."/>
            <person name="Berube E."/>
            <person name="Boissinot M."/>
            <person name="Cantin P."/>
            <person name="Raymond F."/>
            <person name="Corbeil J."/>
            <person name="Omar R.F."/>
            <person name="Bergeron M.G."/>
        </authorList>
    </citation>
    <scope>NUCLEOTIDE SEQUENCE [LARGE SCALE GENOMIC DNA]</scope>
    <source>
        <strain evidence="2 3">CCRI-19649</strain>
    </source>
</reference>
<proteinExistence type="predicted"/>
<dbReference type="Proteomes" id="UP000215694">
    <property type="component" value="Unassembled WGS sequence"/>
</dbReference>
<keyword evidence="1" id="KW-0812">Transmembrane</keyword>